<gene>
    <name evidence="1" type="ORF">FEM03_09220</name>
</gene>
<proteinExistence type="predicted"/>
<accession>A0A5R8KFK8</accession>
<organism evidence="1 2">
    <name type="scientific">Phragmitibacter flavus</name>
    <dbReference type="NCBI Taxonomy" id="2576071"/>
    <lineage>
        <taxon>Bacteria</taxon>
        <taxon>Pseudomonadati</taxon>
        <taxon>Verrucomicrobiota</taxon>
        <taxon>Verrucomicrobiia</taxon>
        <taxon>Verrucomicrobiales</taxon>
        <taxon>Verrucomicrobiaceae</taxon>
        <taxon>Phragmitibacter</taxon>
    </lineage>
</organism>
<evidence type="ECO:0000313" key="1">
    <source>
        <dbReference type="EMBL" id="TLD71083.1"/>
    </source>
</evidence>
<keyword evidence="2" id="KW-1185">Reference proteome</keyword>
<dbReference type="Proteomes" id="UP000306196">
    <property type="component" value="Unassembled WGS sequence"/>
</dbReference>
<name>A0A5R8KFK8_9BACT</name>
<protein>
    <submittedName>
        <fullName evidence="1">Uncharacterized protein</fullName>
    </submittedName>
</protein>
<sequence>MAGLELRGAVVVSVMELPAAATYADPPAAGGIFGEDVAAFSDRLHQWNGVSTDVTRRQPTFAGLGLVGETYVQMANDARAVSATSGAYQVTLGEEAQVFLLIDTRQAVPAWVASMGFERVLNGGTDGEYRVGYDEGSGAADLGVGPGLSINTQAAVFTARLGAGVHVFNGLGFAGNNNYGLVTTRAGTVVGGVARAGGGNPTPALLRLGFASGVTAFVDRTHQFVVTSTVLAAVPGLAGADFVQTSNDARAFSATTALYEVTLLEDATAFLILDNRIGSAVPAWIGEMGFVSTGQTLGIDEGGDGSINQTATIYQAQLGAGIWEFNGLEFGGGLNHYGLAFSAVPEPGRALLGALGLMGILTIRRRRRR</sequence>
<reference evidence="1 2" key="1">
    <citation type="submission" date="2019-05" db="EMBL/GenBank/DDBJ databases">
        <title>Verrucobacter flavum gen. nov., sp. nov. a new member of the family Verrucomicrobiaceae.</title>
        <authorList>
            <person name="Szuroczki S."/>
            <person name="Abbaszade G."/>
            <person name="Szabo A."/>
            <person name="Felfoldi T."/>
            <person name="Schumann P."/>
            <person name="Boka K."/>
            <person name="Keki Z."/>
            <person name="Toumi M."/>
            <person name="Toth E."/>
        </authorList>
    </citation>
    <scope>NUCLEOTIDE SEQUENCE [LARGE SCALE GENOMIC DNA]</scope>
    <source>
        <strain evidence="1 2">MG-N-17</strain>
    </source>
</reference>
<dbReference type="AlphaFoldDB" id="A0A5R8KFK8"/>
<evidence type="ECO:0000313" key="2">
    <source>
        <dbReference type="Proteomes" id="UP000306196"/>
    </source>
</evidence>
<comment type="caution">
    <text evidence="1">The sequence shown here is derived from an EMBL/GenBank/DDBJ whole genome shotgun (WGS) entry which is preliminary data.</text>
</comment>
<dbReference type="EMBL" id="VAUV01000006">
    <property type="protein sequence ID" value="TLD71083.1"/>
    <property type="molecule type" value="Genomic_DNA"/>
</dbReference>